<keyword evidence="2" id="KW-1185">Reference proteome</keyword>
<comment type="caution">
    <text evidence="1">The sequence shown here is derived from an EMBL/GenBank/DDBJ whole genome shotgun (WGS) entry which is preliminary data.</text>
</comment>
<evidence type="ECO:0000313" key="1">
    <source>
        <dbReference type="EMBL" id="MBD2752516.1"/>
    </source>
</evidence>
<dbReference type="EMBL" id="JACXAA010000002">
    <property type="protein sequence ID" value="MBD2752516.1"/>
    <property type="molecule type" value="Genomic_DNA"/>
</dbReference>
<sequence length="154" mass="17223">MWQFSKIDDQHISLSPVVSCIGQPIYASVRDDINYYLQVQAPYSADWIKAVGCDEILTFTLHDLSIGQFNGFNGGYLSLNDNADNHGGHLGYRVRSIGSTFNQNAQWFIGIRSSLQADIQFSGYSSSLETLQQQLYNCKIDLESSVLSKLAMQI</sequence>
<evidence type="ECO:0000313" key="2">
    <source>
        <dbReference type="Proteomes" id="UP000653797"/>
    </source>
</evidence>
<dbReference type="RefSeq" id="WP_191038151.1">
    <property type="nucleotide sequence ID" value="NZ_JACXAA010000002.1"/>
</dbReference>
<protein>
    <submittedName>
        <fullName evidence="1">Uncharacterized protein</fullName>
    </submittedName>
</protein>
<accession>A0A927GCI8</accession>
<proteinExistence type="predicted"/>
<organism evidence="1 2">
    <name type="scientific">Spirosoma validum</name>
    <dbReference type="NCBI Taxonomy" id="2771355"/>
    <lineage>
        <taxon>Bacteria</taxon>
        <taxon>Pseudomonadati</taxon>
        <taxon>Bacteroidota</taxon>
        <taxon>Cytophagia</taxon>
        <taxon>Cytophagales</taxon>
        <taxon>Cytophagaceae</taxon>
        <taxon>Spirosoma</taxon>
    </lineage>
</organism>
<reference evidence="1" key="1">
    <citation type="submission" date="2020-09" db="EMBL/GenBank/DDBJ databases">
        <authorList>
            <person name="Kim M.K."/>
        </authorList>
    </citation>
    <scope>NUCLEOTIDE SEQUENCE</scope>
    <source>
        <strain evidence="1">BT704</strain>
    </source>
</reference>
<gene>
    <name evidence="1" type="ORF">IC230_06430</name>
</gene>
<dbReference type="AlphaFoldDB" id="A0A927GCI8"/>
<name>A0A927GCI8_9BACT</name>
<dbReference type="Proteomes" id="UP000653797">
    <property type="component" value="Unassembled WGS sequence"/>
</dbReference>